<feature type="chain" id="PRO_5044551193" evidence="1">
    <location>
        <begin position="26"/>
        <end position="88"/>
    </location>
</feature>
<protein>
    <submittedName>
        <fullName evidence="2 4">Uncharacterized protein</fullName>
    </submittedName>
</protein>
<proteinExistence type="predicted"/>
<evidence type="ECO:0000256" key="1">
    <source>
        <dbReference type="SAM" id="SignalP"/>
    </source>
</evidence>
<accession>A0A183F282</accession>
<evidence type="ECO:0000313" key="4">
    <source>
        <dbReference type="WBParaSite" id="HPBE_0000021601-mRNA-1"/>
    </source>
</evidence>
<reference evidence="4" key="2">
    <citation type="submission" date="2019-09" db="UniProtKB">
        <authorList>
            <consortium name="WormBaseParasite"/>
        </authorList>
    </citation>
    <scope>IDENTIFICATION</scope>
</reference>
<dbReference type="OrthoDB" id="5781554at2759"/>
<dbReference type="AlphaFoldDB" id="A0A183F282"/>
<feature type="signal peptide" evidence="1">
    <location>
        <begin position="1"/>
        <end position="25"/>
    </location>
</feature>
<dbReference type="Proteomes" id="UP000050761">
    <property type="component" value="Unassembled WGS sequence"/>
</dbReference>
<evidence type="ECO:0000313" key="2">
    <source>
        <dbReference type="EMBL" id="VDO18599.1"/>
    </source>
</evidence>
<evidence type="ECO:0000313" key="3">
    <source>
        <dbReference type="Proteomes" id="UP000050761"/>
    </source>
</evidence>
<accession>A0A3P7TF52</accession>
<organism evidence="3 4">
    <name type="scientific">Heligmosomoides polygyrus</name>
    <name type="common">Parasitic roundworm</name>
    <dbReference type="NCBI Taxonomy" id="6339"/>
    <lineage>
        <taxon>Eukaryota</taxon>
        <taxon>Metazoa</taxon>
        <taxon>Ecdysozoa</taxon>
        <taxon>Nematoda</taxon>
        <taxon>Chromadorea</taxon>
        <taxon>Rhabditida</taxon>
        <taxon>Rhabditina</taxon>
        <taxon>Rhabditomorpha</taxon>
        <taxon>Strongyloidea</taxon>
        <taxon>Heligmosomidae</taxon>
        <taxon>Heligmosomoides</taxon>
    </lineage>
</organism>
<name>A0A183F282_HELPZ</name>
<sequence length="88" mass="10264">MLLRLCSLGIMLFYTMVLTIQTSEADVSNERKAVPDPFEFDLYEEPSNDSNDAYNRMMMLCARLQKRTSFSRDRKAAPLLFRLCDMLN</sequence>
<dbReference type="WBParaSite" id="HPBE_0000021601-mRNA-1">
    <property type="protein sequence ID" value="HPBE_0000021601-mRNA-1"/>
    <property type="gene ID" value="HPBE_0000021601"/>
</dbReference>
<keyword evidence="1" id="KW-0732">Signal</keyword>
<keyword evidence="3" id="KW-1185">Reference proteome</keyword>
<reference evidence="2 3" key="1">
    <citation type="submission" date="2018-11" db="EMBL/GenBank/DDBJ databases">
        <authorList>
            <consortium name="Pathogen Informatics"/>
        </authorList>
    </citation>
    <scope>NUCLEOTIDE SEQUENCE [LARGE SCALE GENOMIC DNA]</scope>
</reference>
<gene>
    <name evidence="2" type="ORF">HPBE_LOCUS217</name>
</gene>
<dbReference type="EMBL" id="UZAH01000141">
    <property type="protein sequence ID" value="VDO18599.1"/>
    <property type="molecule type" value="Genomic_DNA"/>
</dbReference>